<gene>
    <name evidence="2" type="ORF">SPACI_011110</name>
</gene>
<accession>A0ABZ3IZH4</accession>
<keyword evidence="3" id="KW-1185">Reference proteome</keyword>
<feature type="chain" id="PRO_5045821091" evidence="1">
    <location>
        <begin position="21"/>
        <end position="172"/>
    </location>
</feature>
<feature type="signal peptide" evidence="1">
    <location>
        <begin position="1"/>
        <end position="20"/>
    </location>
</feature>
<protein>
    <submittedName>
        <fullName evidence="2">Uncharacterized protein</fullName>
    </submittedName>
</protein>
<organism evidence="2 3">
    <name type="scientific">Sporomusa acidovorans (strain ATCC 49682 / DSM 3132 / Mol)</name>
    <dbReference type="NCBI Taxonomy" id="1123286"/>
    <lineage>
        <taxon>Bacteria</taxon>
        <taxon>Bacillati</taxon>
        <taxon>Bacillota</taxon>
        <taxon>Negativicutes</taxon>
        <taxon>Selenomonadales</taxon>
        <taxon>Sporomusaceae</taxon>
        <taxon>Sporomusa</taxon>
    </lineage>
</organism>
<evidence type="ECO:0000313" key="3">
    <source>
        <dbReference type="Proteomes" id="UP000216052"/>
    </source>
</evidence>
<dbReference type="Proteomes" id="UP000216052">
    <property type="component" value="Chromosome"/>
</dbReference>
<dbReference type="RefSeq" id="WP_093796211.1">
    <property type="nucleotide sequence ID" value="NZ_CP155571.1"/>
</dbReference>
<name>A0ABZ3IZH4_SPOA4</name>
<evidence type="ECO:0000256" key="1">
    <source>
        <dbReference type="SAM" id="SignalP"/>
    </source>
</evidence>
<keyword evidence="1" id="KW-0732">Signal</keyword>
<dbReference type="EMBL" id="CP155571">
    <property type="protein sequence ID" value="XFO71096.1"/>
    <property type="molecule type" value="Genomic_DNA"/>
</dbReference>
<evidence type="ECO:0000313" key="2">
    <source>
        <dbReference type="EMBL" id="XFO71096.1"/>
    </source>
</evidence>
<reference evidence="2" key="1">
    <citation type="submission" date="2024-05" db="EMBL/GenBank/DDBJ databases">
        <title>Isolation and characterization of Sporomusa carbonis sp. nov., a carboxydotrophic hydrogenogen in the genus of Sporomusa isolated from a charcoal burning pile.</title>
        <authorList>
            <person name="Boeer T."/>
            <person name="Rosenbaum F."/>
            <person name="Eysell L."/>
            <person name="Mueller V."/>
            <person name="Daniel R."/>
            <person name="Poehlein A."/>
        </authorList>
    </citation>
    <scope>NUCLEOTIDE SEQUENCE [LARGE SCALE GENOMIC DNA]</scope>
    <source>
        <strain evidence="2">DSM 3132</strain>
    </source>
</reference>
<sequence length="172" mass="19042">MRKIIIILCLTLLVCLPVQANPVTILEVGEVDLPRDITVTQGQDNKGNTNYFFKAKDGGVWRAAMLMPISRIVSNEYNDFLKMDTLLDKVIQDKLSNKNTLDIEKAKQITIGGKACTMAALKMEASTGGIIANMDIMMIPGSDGLKMFGFVCADGDTHYWRPIMQKIASNIR</sequence>
<proteinExistence type="predicted"/>